<evidence type="ECO:0000256" key="1">
    <source>
        <dbReference type="SAM" id="Phobius"/>
    </source>
</evidence>
<feature type="transmembrane region" description="Helical" evidence="1">
    <location>
        <begin position="75"/>
        <end position="100"/>
    </location>
</feature>
<dbReference type="InterPro" id="IPR007313">
    <property type="entry name" value="FxsA"/>
</dbReference>
<dbReference type="OrthoDB" id="9792788at2"/>
<feature type="transmembrane region" description="Helical" evidence="1">
    <location>
        <begin position="5"/>
        <end position="23"/>
    </location>
</feature>
<keyword evidence="1" id="KW-0812">Transmembrane</keyword>
<comment type="caution">
    <text evidence="2">The sequence shown here is derived from an EMBL/GenBank/DDBJ whole genome shotgun (WGS) entry which is preliminary data.</text>
</comment>
<keyword evidence="3" id="KW-1185">Reference proteome</keyword>
<organism evidence="2 3">
    <name type="scientific">Cerasibacillus quisquiliarum</name>
    <dbReference type="NCBI Taxonomy" id="227865"/>
    <lineage>
        <taxon>Bacteria</taxon>
        <taxon>Bacillati</taxon>
        <taxon>Bacillota</taxon>
        <taxon>Bacilli</taxon>
        <taxon>Bacillales</taxon>
        <taxon>Bacillaceae</taxon>
        <taxon>Cerasibacillus</taxon>
    </lineage>
</organism>
<evidence type="ECO:0000313" key="3">
    <source>
        <dbReference type="Proteomes" id="UP000321491"/>
    </source>
</evidence>
<dbReference type="NCBIfam" id="NF008528">
    <property type="entry name" value="PRK11463.1-2"/>
    <property type="match status" value="1"/>
</dbReference>
<name>A0A511V0G4_9BACI</name>
<reference evidence="2 3" key="1">
    <citation type="submission" date="2019-07" db="EMBL/GenBank/DDBJ databases">
        <title>Whole genome shotgun sequence of Cerasibacillus quisquiliarum NBRC 102429.</title>
        <authorList>
            <person name="Hosoyama A."/>
            <person name="Uohara A."/>
            <person name="Ohji S."/>
            <person name="Ichikawa N."/>
        </authorList>
    </citation>
    <scope>NUCLEOTIDE SEQUENCE [LARGE SCALE GENOMIC DNA]</scope>
    <source>
        <strain evidence="2 3">NBRC 102429</strain>
    </source>
</reference>
<sequence length="129" mass="14711">MRFIWLVLLIISALEIGIFIWVGGMIGPWWVVILIILTGLLGIYLAKQQGIDTLRRAQASIHYGQMPSEEIFDGICIIIGGAFLITPGFITDISGFILVLPMTRNLFKIQLKKILKKMIDNHTIIFRRW</sequence>
<keyword evidence="1" id="KW-1133">Transmembrane helix</keyword>
<protein>
    <submittedName>
        <fullName evidence="2">UPF0716 protein YtzA</fullName>
    </submittedName>
</protein>
<accession>A0A511V0G4</accession>
<dbReference type="Proteomes" id="UP000321491">
    <property type="component" value="Unassembled WGS sequence"/>
</dbReference>
<dbReference type="PANTHER" id="PTHR35335:SF1">
    <property type="entry name" value="UPF0716 PROTEIN FXSA"/>
    <property type="match status" value="1"/>
</dbReference>
<dbReference type="GO" id="GO:0016020">
    <property type="term" value="C:membrane"/>
    <property type="evidence" value="ECO:0007669"/>
    <property type="project" value="InterPro"/>
</dbReference>
<dbReference type="AlphaFoldDB" id="A0A511V0G4"/>
<dbReference type="Pfam" id="PF04186">
    <property type="entry name" value="FxsA"/>
    <property type="match status" value="1"/>
</dbReference>
<dbReference type="RefSeq" id="WP_146937761.1">
    <property type="nucleotide sequence ID" value="NZ_BJXW01000016.1"/>
</dbReference>
<dbReference type="EMBL" id="BJXW01000016">
    <property type="protein sequence ID" value="GEN31501.1"/>
    <property type="molecule type" value="Genomic_DNA"/>
</dbReference>
<feature type="transmembrane region" description="Helical" evidence="1">
    <location>
        <begin position="29"/>
        <end position="46"/>
    </location>
</feature>
<evidence type="ECO:0000313" key="2">
    <source>
        <dbReference type="EMBL" id="GEN31501.1"/>
    </source>
</evidence>
<dbReference type="PANTHER" id="PTHR35335">
    <property type="entry name" value="UPF0716 PROTEIN FXSA"/>
    <property type="match status" value="1"/>
</dbReference>
<proteinExistence type="predicted"/>
<gene>
    <name evidence="2" type="primary">ytzA</name>
    <name evidence="2" type="ORF">CQU01_17390</name>
</gene>
<keyword evidence="1" id="KW-0472">Membrane</keyword>